<feature type="region of interest" description="Disordered" evidence="1">
    <location>
        <begin position="397"/>
        <end position="458"/>
    </location>
</feature>
<organism evidence="2 3">
    <name type="scientific">Anopheles minimus</name>
    <dbReference type="NCBI Taxonomy" id="112268"/>
    <lineage>
        <taxon>Eukaryota</taxon>
        <taxon>Metazoa</taxon>
        <taxon>Ecdysozoa</taxon>
        <taxon>Arthropoda</taxon>
        <taxon>Hexapoda</taxon>
        <taxon>Insecta</taxon>
        <taxon>Pterygota</taxon>
        <taxon>Neoptera</taxon>
        <taxon>Endopterygota</taxon>
        <taxon>Diptera</taxon>
        <taxon>Nematocera</taxon>
        <taxon>Culicoidea</taxon>
        <taxon>Culicidae</taxon>
        <taxon>Anophelinae</taxon>
        <taxon>Anopheles</taxon>
    </lineage>
</organism>
<evidence type="ECO:0000256" key="1">
    <source>
        <dbReference type="SAM" id="MobiDB-lite"/>
    </source>
</evidence>
<feature type="region of interest" description="Disordered" evidence="1">
    <location>
        <begin position="477"/>
        <end position="516"/>
    </location>
</feature>
<feature type="compositionally biased region" description="Basic and acidic residues" evidence="1">
    <location>
        <begin position="28"/>
        <end position="43"/>
    </location>
</feature>
<feature type="region of interest" description="Disordered" evidence="1">
    <location>
        <begin position="82"/>
        <end position="141"/>
    </location>
</feature>
<feature type="compositionally biased region" description="Polar residues" evidence="1">
    <location>
        <begin position="447"/>
        <end position="458"/>
    </location>
</feature>
<sequence length="536" mass="56903">MDRKNVTKLSSTGSTRRKSSFKSIAPSEPKEIQPERNGGKVERGNTSSGIPLQQNGPHYAANFASVHRPRQLSSIAAIKRTAGSNAVAQDGRDTSTVVFGADPDSQQPGPHQKRHSKYGPSKAVAMPQRPEAHGNNGPIGRSNAKVAPAYTDLPAGRILHPAGSGVGGENNGRIFNQPTLPLPVQIPNPYAYTSSPAVASVTGPNYGAQQLQHRPAHQLPVAQKTDYLQPSSGGIRQGVNQKSSSSTAFPAGWVGDGCRRFAAQPAGRFTKQQSTSAPTPTGLAGGRLTSKLLNDIYEKHLLSQTTFEVSTNGLLTSTSTPAKAPNNPPGKHNSTEMTRTLTKSDTRLRATSKATGKEGTSVTLYDASLRPAQTDEHNLYESVRSNYHIYEKIDSRRSSLGGTTTPPVTSCASSAASSLEQYERPVAPHLAPPPLHPRPKSHPSAEPESNSATTPSSTVRQINLNELQKSIQFKLASNSSGGSSVLSPIQERPPLPPTTGGRTLALPQRSSSTRSERVNIALETAKAIATAAYIER</sequence>
<dbReference type="VEuPathDB" id="VectorBase:AMIN016144"/>
<reference evidence="2" key="2">
    <citation type="submission" date="2020-05" db="UniProtKB">
        <authorList>
            <consortium name="EnsemblMetazoa"/>
        </authorList>
    </citation>
    <scope>IDENTIFICATION</scope>
    <source>
        <strain evidence="2">MINIMUS1</strain>
    </source>
</reference>
<feature type="compositionally biased region" description="Polar residues" evidence="1">
    <location>
        <begin position="270"/>
        <end position="279"/>
    </location>
</feature>
<dbReference type="EnsemblMetazoa" id="AMIN016144-RA">
    <property type="protein sequence ID" value="AMIN016144-PA"/>
    <property type="gene ID" value="AMIN016144"/>
</dbReference>
<reference evidence="3" key="1">
    <citation type="submission" date="2013-03" db="EMBL/GenBank/DDBJ databases">
        <title>The Genome Sequence of Anopheles minimus MINIMUS1.</title>
        <authorList>
            <consortium name="The Broad Institute Genomics Platform"/>
            <person name="Neafsey D.E."/>
            <person name="Walton C."/>
            <person name="Walker B."/>
            <person name="Young S.K."/>
            <person name="Zeng Q."/>
            <person name="Gargeya S."/>
            <person name="Fitzgerald M."/>
            <person name="Haas B."/>
            <person name="Abouelleil A."/>
            <person name="Allen A.W."/>
            <person name="Alvarado L."/>
            <person name="Arachchi H.M."/>
            <person name="Berlin A.M."/>
            <person name="Chapman S.B."/>
            <person name="Gainer-Dewar J."/>
            <person name="Goldberg J."/>
            <person name="Griggs A."/>
            <person name="Gujja S."/>
            <person name="Hansen M."/>
            <person name="Howarth C."/>
            <person name="Imamovic A."/>
            <person name="Ireland A."/>
            <person name="Larimer J."/>
            <person name="McCowan C."/>
            <person name="Murphy C."/>
            <person name="Pearson M."/>
            <person name="Poon T.W."/>
            <person name="Priest M."/>
            <person name="Roberts A."/>
            <person name="Saif S."/>
            <person name="Shea T."/>
            <person name="Sisk P."/>
            <person name="Sykes S."/>
            <person name="Wortman J."/>
            <person name="Nusbaum C."/>
            <person name="Birren B."/>
        </authorList>
    </citation>
    <scope>NUCLEOTIDE SEQUENCE [LARGE SCALE GENOMIC DNA]</scope>
    <source>
        <strain evidence="3">MINIMUS1</strain>
    </source>
</reference>
<dbReference type="AlphaFoldDB" id="A0A3F2Z0Y5"/>
<feature type="region of interest" description="Disordered" evidence="1">
    <location>
        <begin position="1"/>
        <end position="65"/>
    </location>
</feature>
<feature type="compositionally biased region" description="Polar residues" evidence="1">
    <location>
        <begin position="44"/>
        <end position="56"/>
    </location>
</feature>
<evidence type="ECO:0000313" key="3">
    <source>
        <dbReference type="Proteomes" id="UP000075920"/>
    </source>
</evidence>
<accession>A0A3F2Z0Y5</accession>
<feature type="compositionally biased region" description="Polar residues" evidence="1">
    <location>
        <begin position="398"/>
        <end position="420"/>
    </location>
</feature>
<feature type="compositionally biased region" description="Low complexity" evidence="1">
    <location>
        <begin position="498"/>
        <end position="507"/>
    </location>
</feature>
<feature type="compositionally biased region" description="Low complexity" evidence="1">
    <location>
        <begin position="477"/>
        <end position="487"/>
    </location>
</feature>
<proteinExistence type="predicted"/>
<keyword evidence="3" id="KW-1185">Reference proteome</keyword>
<protein>
    <submittedName>
        <fullName evidence="2">Uncharacterized protein</fullName>
    </submittedName>
</protein>
<feature type="region of interest" description="Disordered" evidence="1">
    <location>
        <begin position="267"/>
        <end position="286"/>
    </location>
</feature>
<evidence type="ECO:0000313" key="2">
    <source>
        <dbReference type="EnsemblMetazoa" id="AMIN016144-PA"/>
    </source>
</evidence>
<name>A0A3F2Z0Y5_9DIPT</name>
<dbReference type="Proteomes" id="UP000075920">
    <property type="component" value="Unassembled WGS sequence"/>
</dbReference>
<feature type="region of interest" description="Disordered" evidence="1">
    <location>
        <begin position="315"/>
        <end position="360"/>
    </location>
</feature>